<dbReference type="Proteomes" id="UP001501444">
    <property type="component" value="Unassembled WGS sequence"/>
</dbReference>
<keyword evidence="1" id="KW-0812">Transmembrane</keyword>
<keyword evidence="1" id="KW-1133">Transmembrane helix</keyword>
<dbReference type="EMBL" id="BAAARV010000092">
    <property type="protein sequence ID" value="GAA2382328.1"/>
    <property type="molecule type" value="Genomic_DNA"/>
</dbReference>
<proteinExistence type="predicted"/>
<name>A0ABN3HK26_9ACTN</name>
<keyword evidence="3" id="KW-1185">Reference proteome</keyword>
<protein>
    <recommendedName>
        <fullName evidence="4">Glycosyltransferase RgtA/B/C/D-like domain-containing protein</fullName>
    </recommendedName>
</protein>
<organism evidence="2 3">
    <name type="scientific">Dactylosporangium salmoneum</name>
    <dbReference type="NCBI Taxonomy" id="53361"/>
    <lineage>
        <taxon>Bacteria</taxon>
        <taxon>Bacillati</taxon>
        <taxon>Actinomycetota</taxon>
        <taxon>Actinomycetes</taxon>
        <taxon>Micromonosporales</taxon>
        <taxon>Micromonosporaceae</taxon>
        <taxon>Dactylosporangium</taxon>
    </lineage>
</organism>
<feature type="transmembrane region" description="Helical" evidence="1">
    <location>
        <begin position="369"/>
        <end position="388"/>
    </location>
</feature>
<evidence type="ECO:0000313" key="2">
    <source>
        <dbReference type="EMBL" id="GAA2382328.1"/>
    </source>
</evidence>
<feature type="transmembrane region" description="Helical" evidence="1">
    <location>
        <begin position="207"/>
        <end position="226"/>
    </location>
</feature>
<keyword evidence="1" id="KW-0472">Membrane</keyword>
<evidence type="ECO:0000256" key="1">
    <source>
        <dbReference type="SAM" id="Phobius"/>
    </source>
</evidence>
<sequence length="514" mass="55278">MRQKALIGVGSVVAAVGLFLAYLRMARAFPINGDGASNALQAWDMFHGNPLLKGWALSDVSFYPTELVQYGIVQWFTGVTADQVHVTAAITYTMIVFVAAWLAKGRATGLEAWLRIGVAVAILLLPVPGTGYQTLLSSPNHTGTAVPLLLAWLVLDRWRHKIWTPVLLAALLGFGAMGDPLVTFVGAVPVIVVCAYRAIRSRGAERWYEASLILAAAVSVAVSRGFRHLLDALGAFQSPHPPIELAPLADWPHRAWMTARMVGVIFGTHRPGWHPPVLEVFLSLLHLVGFLVALAAVAVTLVRAVRGTADRVDTIMIAAIACDLGAEIVSTISVDLMAAREIAPVLPMSAALAARFAGPWLATAERRKIGQGVLAAVLAIATLTVVIYSPPRADPAEAQVAADYLRSRNLGYGLGAYWASNNITVTTERAVTVAPVTGGGDRLVPFCWQSKGAMYDAKQHDARFVVLEKDRPFYGTPEQAEHVWGPPAERHDIGKYAILLYNVNLLDGFPPPCS</sequence>
<evidence type="ECO:0000313" key="3">
    <source>
        <dbReference type="Proteomes" id="UP001501444"/>
    </source>
</evidence>
<dbReference type="RefSeq" id="WP_344618873.1">
    <property type="nucleotide sequence ID" value="NZ_BAAARV010000092.1"/>
</dbReference>
<feature type="transmembrane region" description="Helical" evidence="1">
    <location>
        <begin position="112"/>
        <end position="129"/>
    </location>
</feature>
<evidence type="ECO:0008006" key="4">
    <source>
        <dbReference type="Google" id="ProtNLM"/>
    </source>
</evidence>
<feature type="transmembrane region" description="Helical" evidence="1">
    <location>
        <begin position="280"/>
        <end position="302"/>
    </location>
</feature>
<gene>
    <name evidence="2" type="ORF">GCM10010170_090550</name>
</gene>
<accession>A0ABN3HK26</accession>
<feature type="transmembrane region" description="Helical" evidence="1">
    <location>
        <begin position="162"/>
        <end position="195"/>
    </location>
</feature>
<reference evidence="2 3" key="1">
    <citation type="journal article" date="2019" name="Int. J. Syst. Evol. Microbiol.">
        <title>The Global Catalogue of Microorganisms (GCM) 10K type strain sequencing project: providing services to taxonomists for standard genome sequencing and annotation.</title>
        <authorList>
            <consortium name="The Broad Institute Genomics Platform"/>
            <consortium name="The Broad Institute Genome Sequencing Center for Infectious Disease"/>
            <person name="Wu L."/>
            <person name="Ma J."/>
        </authorList>
    </citation>
    <scope>NUCLEOTIDE SEQUENCE [LARGE SCALE GENOMIC DNA]</scope>
    <source>
        <strain evidence="2 3">JCM 3272</strain>
    </source>
</reference>
<comment type="caution">
    <text evidence="2">The sequence shown here is derived from an EMBL/GenBank/DDBJ whole genome shotgun (WGS) entry which is preliminary data.</text>
</comment>
<feature type="transmembrane region" description="Helical" evidence="1">
    <location>
        <begin position="84"/>
        <end position="103"/>
    </location>
</feature>